<comment type="caution">
    <text evidence="7">The sequence shown here is derived from an EMBL/GenBank/DDBJ whole genome shotgun (WGS) entry which is preliminary data.</text>
</comment>
<evidence type="ECO:0000256" key="1">
    <source>
        <dbReference type="ARBA" id="ARBA00022475"/>
    </source>
</evidence>
<reference evidence="7 8" key="1">
    <citation type="submission" date="2020-11" db="EMBL/GenBank/DDBJ databases">
        <title>WGS of Herminiimonas contaminans strain Marseille-Q4544 isolated from planarians Schmidtea mediterranea.</title>
        <authorList>
            <person name="Kangale L."/>
        </authorList>
    </citation>
    <scope>NUCLEOTIDE SEQUENCE [LARGE SCALE GENOMIC DNA]</scope>
    <source>
        <strain evidence="7 8">Marseille-Q4544</strain>
    </source>
</reference>
<protein>
    <submittedName>
        <fullName evidence="7">LapA family protein</fullName>
    </submittedName>
</protein>
<evidence type="ECO:0000256" key="2">
    <source>
        <dbReference type="ARBA" id="ARBA00022692"/>
    </source>
</evidence>
<proteinExistence type="predicted"/>
<gene>
    <name evidence="7" type="ORF">IXC47_00855</name>
</gene>
<keyword evidence="3 5" id="KW-1133">Transmembrane helix</keyword>
<evidence type="ECO:0000313" key="7">
    <source>
        <dbReference type="EMBL" id="MBF8176224.1"/>
    </source>
</evidence>
<dbReference type="Proteomes" id="UP000657372">
    <property type="component" value="Unassembled WGS sequence"/>
</dbReference>
<evidence type="ECO:0000256" key="5">
    <source>
        <dbReference type="SAM" id="Phobius"/>
    </source>
</evidence>
<keyword evidence="2 5" id="KW-0812">Transmembrane</keyword>
<keyword evidence="1" id="KW-1003">Cell membrane</keyword>
<name>A0ABS0EN72_9BURK</name>
<dbReference type="InterPro" id="IPR010445">
    <property type="entry name" value="LapA_dom"/>
</dbReference>
<feature type="domain" description="Lipopolysaccharide assembly protein A" evidence="6">
    <location>
        <begin position="22"/>
        <end position="85"/>
    </location>
</feature>
<dbReference type="Pfam" id="PF06305">
    <property type="entry name" value="LapA_dom"/>
    <property type="match status" value="1"/>
</dbReference>
<evidence type="ECO:0000256" key="4">
    <source>
        <dbReference type="ARBA" id="ARBA00023136"/>
    </source>
</evidence>
<organism evidence="7 8">
    <name type="scientific">Herminiimonas contaminans</name>
    <dbReference type="NCBI Taxonomy" id="1111140"/>
    <lineage>
        <taxon>Bacteria</taxon>
        <taxon>Pseudomonadati</taxon>
        <taxon>Pseudomonadota</taxon>
        <taxon>Betaproteobacteria</taxon>
        <taxon>Burkholderiales</taxon>
        <taxon>Oxalobacteraceae</taxon>
        <taxon>Herminiimonas</taxon>
    </lineage>
</organism>
<feature type="transmembrane region" description="Helical" evidence="5">
    <location>
        <begin position="41"/>
        <end position="65"/>
    </location>
</feature>
<evidence type="ECO:0000259" key="6">
    <source>
        <dbReference type="Pfam" id="PF06305"/>
    </source>
</evidence>
<keyword evidence="8" id="KW-1185">Reference proteome</keyword>
<accession>A0ABS0EN72</accession>
<keyword evidence="4 5" id="KW-0472">Membrane</keyword>
<evidence type="ECO:0000313" key="8">
    <source>
        <dbReference type="Proteomes" id="UP000657372"/>
    </source>
</evidence>
<dbReference type="EMBL" id="JADOEL010000001">
    <property type="protein sequence ID" value="MBF8176224.1"/>
    <property type="molecule type" value="Genomic_DNA"/>
</dbReference>
<evidence type="ECO:0000256" key="3">
    <source>
        <dbReference type="ARBA" id="ARBA00022989"/>
    </source>
</evidence>
<dbReference type="RefSeq" id="WP_175625116.1">
    <property type="nucleotide sequence ID" value="NZ_JADOEL010000001.1"/>
</dbReference>
<sequence length="104" mass="11736">MKILLRIIAVLLFIVFFGFAMKNTQEISLQFFLGYEMRGPLVLLLLGFFVGGAALGVLAMTPTLFRHRRELAKHKKTIATIQKEVQEQAMVKSQPPQPDAVIHL</sequence>